<proteinExistence type="predicted"/>
<feature type="transmembrane region" description="Helical" evidence="1">
    <location>
        <begin position="302"/>
        <end position="323"/>
    </location>
</feature>
<feature type="transmembrane region" description="Helical" evidence="1">
    <location>
        <begin position="117"/>
        <end position="134"/>
    </location>
</feature>
<reference evidence="3 4" key="1">
    <citation type="submission" date="2014-02" db="EMBL/GenBank/DDBJ databases">
        <title>Draft genome sequence of Lysinibacillus odysseyi NBRC 100172.</title>
        <authorList>
            <person name="Zhang F."/>
            <person name="Wang G."/>
            <person name="Zhang L."/>
        </authorList>
    </citation>
    <scope>NUCLEOTIDE SEQUENCE [LARGE SCALE GENOMIC DNA]</scope>
    <source>
        <strain evidence="3 4">NBRC 100172</strain>
    </source>
</reference>
<dbReference type="Pfam" id="PF04235">
    <property type="entry name" value="DUF418"/>
    <property type="match status" value="1"/>
</dbReference>
<evidence type="ECO:0000259" key="2">
    <source>
        <dbReference type="Pfam" id="PF04235"/>
    </source>
</evidence>
<evidence type="ECO:0000313" key="3">
    <source>
        <dbReference type="EMBL" id="KGR83747.1"/>
    </source>
</evidence>
<dbReference type="InterPro" id="IPR007349">
    <property type="entry name" value="DUF418"/>
</dbReference>
<keyword evidence="1" id="KW-1133">Transmembrane helix</keyword>
<evidence type="ECO:0000313" key="4">
    <source>
        <dbReference type="Proteomes" id="UP000030437"/>
    </source>
</evidence>
<keyword evidence="4" id="KW-1185">Reference proteome</keyword>
<name>A0A0A3J9Q3_9BACI</name>
<feature type="transmembrane region" description="Helical" evidence="1">
    <location>
        <begin position="277"/>
        <end position="296"/>
    </location>
</feature>
<protein>
    <recommendedName>
        <fullName evidence="2">DUF418 domain-containing protein</fullName>
    </recommendedName>
</protein>
<dbReference type="PANTHER" id="PTHR30590:SF3">
    <property type="entry name" value="HYPOTHETICAL MEMBRANE SPANNING PROTEIN"/>
    <property type="match status" value="1"/>
</dbReference>
<feature type="transmembrane region" description="Helical" evidence="1">
    <location>
        <begin position="64"/>
        <end position="82"/>
    </location>
</feature>
<sequence length="349" mass="39553">MNPSISQKERIISLDIIRGIALLGILFINVRAFLVLTDGVQLPDYTGLNSTIELLIQILIEKKFFSIFSFLFGAGFYIFASRAESRGDKPRRRFARRLLALLLIGIIHFIFFWGSILAIYAVIGFLLIPFYRAKVSTIGKWLCGIITVYVISQLLGIFTSDLGVFSNVIAFLGNDTVTIFIMFLSGFLAAKANWFRNIGNFAPQIKWIQIVTLPLFIGFSVWIWFTPQDNYERVQGIIALGTIPTTYLYLSTLFAILENKRIAKLLQPIARVGQMAFTNYLAQSFIGLAIISLMGLEIVSPINSVIISVIIFIIQIVFSVIWFKFFKMGPMEKVWRFMTYGRNGVSVKK</sequence>
<dbReference type="eggNOG" id="COG2311">
    <property type="taxonomic scope" value="Bacteria"/>
</dbReference>
<feature type="domain" description="DUF418" evidence="2">
    <location>
        <begin position="189"/>
        <end position="341"/>
    </location>
</feature>
<gene>
    <name evidence="3" type="ORF">CD32_13650</name>
</gene>
<feature type="transmembrane region" description="Helical" evidence="1">
    <location>
        <begin position="207"/>
        <end position="225"/>
    </location>
</feature>
<dbReference type="AlphaFoldDB" id="A0A0A3J9Q3"/>
<feature type="transmembrane region" description="Helical" evidence="1">
    <location>
        <begin position="94"/>
        <end position="111"/>
    </location>
</feature>
<accession>A0A0A3J9Q3</accession>
<dbReference type="InterPro" id="IPR052529">
    <property type="entry name" value="Bact_Transport_Assoc"/>
</dbReference>
<organism evidence="3 4">
    <name type="scientific">Lysinibacillus odysseyi 34hs-1 = NBRC 100172</name>
    <dbReference type="NCBI Taxonomy" id="1220589"/>
    <lineage>
        <taxon>Bacteria</taxon>
        <taxon>Bacillati</taxon>
        <taxon>Bacillota</taxon>
        <taxon>Bacilli</taxon>
        <taxon>Bacillales</taxon>
        <taxon>Bacillaceae</taxon>
        <taxon>Lysinibacillus</taxon>
    </lineage>
</organism>
<keyword evidence="1" id="KW-0472">Membrane</keyword>
<feature type="transmembrane region" description="Helical" evidence="1">
    <location>
        <begin position="237"/>
        <end position="257"/>
    </location>
</feature>
<feature type="transmembrane region" description="Helical" evidence="1">
    <location>
        <begin position="177"/>
        <end position="195"/>
    </location>
</feature>
<dbReference type="RefSeq" id="WP_036155551.1">
    <property type="nucleotide sequence ID" value="NZ_AVCX01000004.1"/>
</dbReference>
<dbReference type="PANTHER" id="PTHR30590">
    <property type="entry name" value="INNER MEMBRANE PROTEIN"/>
    <property type="match status" value="1"/>
</dbReference>
<evidence type="ECO:0000256" key="1">
    <source>
        <dbReference type="SAM" id="Phobius"/>
    </source>
</evidence>
<dbReference type="Proteomes" id="UP000030437">
    <property type="component" value="Unassembled WGS sequence"/>
</dbReference>
<comment type="caution">
    <text evidence="3">The sequence shown here is derived from an EMBL/GenBank/DDBJ whole genome shotgun (WGS) entry which is preliminary data.</text>
</comment>
<feature type="transmembrane region" description="Helical" evidence="1">
    <location>
        <begin position="141"/>
        <end position="165"/>
    </location>
</feature>
<dbReference type="EMBL" id="JPVP01000057">
    <property type="protein sequence ID" value="KGR83747.1"/>
    <property type="molecule type" value="Genomic_DNA"/>
</dbReference>
<dbReference type="STRING" id="1220589.CD32_13650"/>
<dbReference type="OrthoDB" id="9807744at2"/>
<keyword evidence="1" id="KW-0812">Transmembrane</keyword>
<feature type="transmembrane region" description="Helical" evidence="1">
    <location>
        <begin position="12"/>
        <end position="34"/>
    </location>
</feature>